<dbReference type="NCBIfam" id="NF047752">
    <property type="entry name" value="MntA_antitoxin"/>
    <property type="match status" value="1"/>
</dbReference>
<dbReference type="OrthoDB" id="360741at2"/>
<accession>A0A1I6DEL0</accession>
<dbReference type="SUPFAM" id="SSF81301">
    <property type="entry name" value="Nucleotidyltransferase"/>
    <property type="match status" value="1"/>
</dbReference>
<sequence>MARTSFGKKQKKFSIGLTEKTSLLEKLTHTLNKQTNAAFAYIHGSFLDDQAFGDVDIAIYYAENNLPPKEQIIQHELSLEMILQEKFNYLFDVRIINNAPLSFCYNVLKNGRLLYSNDEELRIQFVTRTIDDYIDFLPYRKRYLREVLGLEI</sequence>
<dbReference type="STRING" id="39060.SAMN05660706_109103"/>
<dbReference type="PANTHER" id="PTHR43852">
    <property type="entry name" value="NUCLEOTIDYLTRANSFERASE"/>
    <property type="match status" value="1"/>
</dbReference>
<evidence type="ECO:0000259" key="1">
    <source>
        <dbReference type="Pfam" id="PF18765"/>
    </source>
</evidence>
<protein>
    <recommendedName>
        <fullName evidence="1">Polymerase beta nucleotidyltransferase domain-containing protein</fullName>
    </recommendedName>
</protein>
<evidence type="ECO:0000313" key="3">
    <source>
        <dbReference type="Proteomes" id="UP000199584"/>
    </source>
</evidence>
<organism evidence="2 3">
    <name type="scientific">Desulfoscipio geothermicus DSM 3669</name>
    <dbReference type="NCBI Taxonomy" id="1121426"/>
    <lineage>
        <taxon>Bacteria</taxon>
        <taxon>Bacillati</taxon>
        <taxon>Bacillota</taxon>
        <taxon>Clostridia</taxon>
        <taxon>Eubacteriales</taxon>
        <taxon>Desulfallaceae</taxon>
        <taxon>Desulfoscipio</taxon>
    </lineage>
</organism>
<dbReference type="InterPro" id="IPR041633">
    <property type="entry name" value="Polbeta"/>
</dbReference>
<dbReference type="Pfam" id="PF18765">
    <property type="entry name" value="Polbeta"/>
    <property type="match status" value="1"/>
</dbReference>
<proteinExistence type="predicted"/>
<dbReference type="RefSeq" id="WP_092482796.1">
    <property type="nucleotide sequence ID" value="NZ_FOYM01000009.1"/>
</dbReference>
<dbReference type="InterPro" id="IPR052930">
    <property type="entry name" value="TA_antitoxin_MntA"/>
</dbReference>
<keyword evidence="3" id="KW-1185">Reference proteome</keyword>
<dbReference type="Proteomes" id="UP000199584">
    <property type="component" value="Unassembled WGS sequence"/>
</dbReference>
<gene>
    <name evidence="2" type="ORF">SAMN05660706_109103</name>
</gene>
<reference evidence="3" key="1">
    <citation type="submission" date="2016-10" db="EMBL/GenBank/DDBJ databases">
        <authorList>
            <person name="Varghese N."/>
            <person name="Submissions S."/>
        </authorList>
    </citation>
    <scope>NUCLEOTIDE SEQUENCE [LARGE SCALE GENOMIC DNA]</scope>
    <source>
        <strain evidence="3">DSM 3669</strain>
    </source>
</reference>
<feature type="domain" description="Polymerase beta nucleotidyltransferase" evidence="1">
    <location>
        <begin position="25"/>
        <end position="120"/>
    </location>
</feature>
<dbReference type="AlphaFoldDB" id="A0A1I6DEL0"/>
<dbReference type="PANTHER" id="PTHR43852:SF3">
    <property type="entry name" value="NUCLEOTIDYLTRANSFERASE"/>
    <property type="match status" value="1"/>
</dbReference>
<dbReference type="EMBL" id="FOYM01000009">
    <property type="protein sequence ID" value="SFR03837.1"/>
    <property type="molecule type" value="Genomic_DNA"/>
</dbReference>
<dbReference type="Gene3D" id="3.30.460.10">
    <property type="entry name" value="Beta Polymerase, domain 2"/>
    <property type="match status" value="1"/>
</dbReference>
<dbReference type="InterPro" id="IPR043519">
    <property type="entry name" value="NT_sf"/>
</dbReference>
<evidence type="ECO:0000313" key="2">
    <source>
        <dbReference type="EMBL" id="SFR03837.1"/>
    </source>
</evidence>
<name>A0A1I6DEL0_9FIRM</name>